<dbReference type="Pfam" id="PF00005">
    <property type="entry name" value="ABC_tran"/>
    <property type="match status" value="1"/>
</dbReference>
<evidence type="ECO:0000256" key="8">
    <source>
        <dbReference type="ARBA" id="ARBA00023136"/>
    </source>
</evidence>
<evidence type="ECO:0000313" key="11">
    <source>
        <dbReference type="EMBL" id="KXA97041.1"/>
    </source>
</evidence>
<dbReference type="PROSITE" id="PS00211">
    <property type="entry name" value="ABC_TRANSPORTER_1"/>
    <property type="match status" value="1"/>
</dbReference>
<dbReference type="FunFam" id="3.40.50.300:FF:000224">
    <property type="entry name" value="Energy-coupling factor transporter ATP-binding protein EcfA"/>
    <property type="match status" value="1"/>
</dbReference>
<sequence length="252" mass="27527">MIAVDNVSYTYPEGTRALSGVDLRVRDGENLLIAGPNGSGKSTLAYHLNGLLLPTKGEVLVKGVPTRGNEKHARLHVGMVFQNPDDQIVGNTVREDVAFGPENLGLPRSEVEERVEEAMETMELRDFEDKSPHLLSGGQKRRVSIAGVLAMRPECLVLDDPLAGLDLGAAASVFRELAKLGERGYTIVTLSHRLERLWRLADRIIVLNEGRIVRMGTPSELFSDGVEGLGIGMPASWMVLRALCGEMNFRKG</sequence>
<evidence type="ECO:0000256" key="1">
    <source>
        <dbReference type="ARBA" id="ARBA00004202"/>
    </source>
</evidence>
<dbReference type="Proteomes" id="UP000070463">
    <property type="component" value="Unassembled WGS sequence"/>
</dbReference>
<dbReference type="CDD" id="cd03225">
    <property type="entry name" value="ABC_cobalt_CbiO_domain1"/>
    <property type="match status" value="1"/>
</dbReference>
<evidence type="ECO:0000313" key="12">
    <source>
        <dbReference type="Proteomes" id="UP000070463"/>
    </source>
</evidence>
<comment type="subcellular location">
    <subcellularLocation>
        <location evidence="1">Cell membrane</location>
        <topology evidence="1">Peripheral membrane protein</topology>
    </subcellularLocation>
</comment>
<organism evidence="11 12">
    <name type="scientific">candidate division MSBL1 archaeon SCGC-AAA259I09</name>
    <dbReference type="NCBI Taxonomy" id="1698267"/>
    <lineage>
        <taxon>Archaea</taxon>
        <taxon>Methanobacteriati</taxon>
        <taxon>Methanobacteriota</taxon>
        <taxon>candidate division MSBL1</taxon>
    </lineage>
</organism>
<dbReference type="InterPro" id="IPR027417">
    <property type="entry name" value="P-loop_NTPase"/>
</dbReference>
<dbReference type="PATRIC" id="fig|1698267.3.peg.1371"/>
<dbReference type="SUPFAM" id="SSF52540">
    <property type="entry name" value="P-loop containing nucleoside triphosphate hydrolases"/>
    <property type="match status" value="1"/>
</dbReference>
<keyword evidence="3" id="KW-0813">Transport</keyword>
<dbReference type="InterPro" id="IPR050095">
    <property type="entry name" value="ECF_ABC_transporter_ATP-bd"/>
</dbReference>
<comment type="function">
    <text evidence="9">Probably part of an ABC transporter complex. Responsible for energy coupling to the transport system.</text>
</comment>
<accession>A0A133US24</accession>
<comment type="similarity">
    <text evidence="2">Belongs to the ABC transporter superfamily.</text>
</comment>
<dbReference type="PROSITE" id="PS50893">
    <property type="entry name" value="ABC_TRANSPORTER_2"/>
    <property type="match status" value="1"/>
</dbReference>
<dbReference type="Gene3D" id="3.40.50.300">
    <property type="entry name" value="P-loop containing nucleotide triphosphate hydrolases"/>
    <property type="match status" value="1"/>
</dbReference>
<dbReference type="AlphaFoldDB" id="A0A133US24"/>
<evidence type="ECO:0000256" key="4">
    <source>
        <dbReference type="ARBA" id="ARBA00022475"/>
    </source>
</evidence>
<keyword evidence="5" id="KW-0547">Nucleotide-binding</keyword>
<dbReference type="SMART" id="SM00382">
    <property type="entry name" value="AAA"/>
    <property type="match status" value="1"/>
</dbReference>
<dbReference type="InterPro" id="IPR003593">
    <property type="entry name" value="AAA+_ATPase"/>
</dbReference>
<dbReference type="GO" id="GO:0005524">
    <property type="term" value="F:ATP binding"/>
    <property type="evidence" value="ECO:0007669"/>
    <property type="project" value="UniProtKB-KW"/>
</dbReference>
<keyword evidence="4" id="KW-1003">Cell membrane</keyword>
<dbReference type="PANTHER" id="PTHR43553:SF24">
    <property type="entry name" value="ENERGY-COUPLING FACTOR TRANSPORTER ATP-BINDING PROTEIN ECFA1"/>
    <property type="match status" value="1"/>
</dbReference>
<evidence type="ECO:0000256" key="2">
    <source>
        <dbReference type="ARBA" id="ARBA00005417"/>
    </source>
</evidence>
<dbReference type="GO" id="GO:0016887">
    <property type="term" value="F:ATP hydrolysis activity"/>
    <property type="evidence" value="ECO:0007669"/>
    <property type="project" value="InterPro"/>
</dbReference>
<dbReference type="InterPro" id="IPR017871">
    <property type="entry name" value="ABC_transporter-like_CS"/>
</dbReference>
<evidence type="ECO:0000256" key="9">
    <source>
        <dbReference type="ARBA" id="ARBA00025157"/>
    </source>
</evidence>
<keyword evidence="6" id="KW-0067">ATP-binding</keyword>
<evidence type="ECO:0000256" key="6">
    <source>
        <dbReference type="ARBA" id="ARBA00022840"/>
    </source>
</evidence>
<dbReference type="PANTHER" id="PTHR43553">
    <property type="entry name" value="HEAVY METAL TRANSPORTER"/>
    <property type="match status" value="1"/>
</dbReference>
<keyword evidence="7" id="KW-1278">Translocase</keyword>
<dbReference type="GO" id="GO:0042626">
    <property type="term" value="F:ATPase-coupled transmembrane transporter activity"/>
    <property type="evidence" value="ECO:0007669"/>
    <property type="project" value="TreeGrafter"/>
</dbReference>
<evidence type="ECO:0000256" key="5">
    <source>
        <dbReference type="ARBA" id="ARBA00022741"/>
    </source>
</evidence>
<evidence type="ECO:0000256" key="7">
    <source>
        <dbReference type="ARBA" id="ARBA00022967"/>
    </source>
</evidence>
<dbReference type="GO" id="GO:0043190">
    <property type="term" value="C:ATP-binding cassette (ABC) transporter complex"/>
    <property type="evidence" value="ECO:0007669"/>
    <property type="project" value="TreeGrafter"/>
</dbReference>
<protein>
    <recommendedName>
        <fullName evidence="10">ABC transporter domain-containing protein</fullName>
    </recommendedName>
</protein>
<keyword evidence="8" id="KW-0472">Membrane</keyword>
<evidence type="ECO:0000256" key="3">
    <source>
        <dbReference type="ARBA" id="ARBA00022448"/>
    </source>
</evidence>
<evidence type="ECO:0000259" key="10">
    <source>
        <dbReference type="PROSITE" id="PS50893"/>
    </source>
</evidence>
<dbReference type="EMBL" id="LHXR01000047">
    <property type="protein sequence ID" value="KXA97041.1"/>
    <property type="molecule type" value="Genomic_DNA"/>
</dbReference>
<dbReference type="InterPro" id="IPR003439">
    <property type="entry name" value="ABC_transporter-like_ATP-bd"/>
</dbReference>
<comment type="caution">
    <text evidence="11">The sequence shown here is derived from an EMBL/GenBank/DDBJ whole genome shotgun (WGS) entry which is preliminary data.</text>
</comment>
<dbReference type="InterPro" id="IPR015856">
    <property type="entry name" value="ABC_transpr_CbiO/EcfA_su"/>
</dbReference>
<gene>
    <name evidence="11" type="ORF">AKJ37_03875</name>
</gene>
<name>A0A133US24_9EURY</name>
<keyword evidence="12" id="KW-1185">Reference proteome</keyword>
<feature type="domain" description="ABC transporter" evidence="10">
    <location>
        <begin position="2"/>
        <end position="234"/>
    </location>
</feature>
<reference evidence="11 12" key="1">
    <citation type="journal article" date="2016" name="Sci. Rep.">
        <title>Metabolic traits of an uncultured archaeal lineage -MSBL1- from brine pools of the Red Sea.</title>
        <authorList>
            <person name="Mwirichia R."/>
            <person name="Alam I."/>
            <person name="Rashid M."/>
            <person name="Vinu M."/>
            <person name="Ba-Alawi W."/>
            <person name="Anthony Kamau A."/>
            <person name="Kamanda Ngugi D."/>
            <person name="Goker M."/>
            <person name="Klenk H.P."/>
            <person name="Bajic V."/>
            <person name="Stingl U."/>
        </authorList>
    </citation>
    <scope>NUCLEOTIDE SEQUENCE [LARGE SCALE GENOMIC DNA]</scope>
    <source>
        <strain evidence="11">SCGC-AAA259I09</strain>
    </source>
</reference>
<proteinExistence type="inferred from homology"/>